<dbReference type="SUPFAM" id="SSF48371">
    <property type="entry name" value="ARM repeat"/>
    <property type="match status" value="1"/>
</dbReference>
<dbReference type="GO" id="GO:0048015">
    <property type="term" value="P:phosphatidylinositol-mediated signaling"/>
    <property type="evidence" value="ECO:0007669"/>
    <property type="project" value="TreeGrafter"/>
</dbReference>
<protein>
    <recommendedName>
        <fullName evidence="2">1-phosphatidylinositol 4-kinase</fullName>
        <ecNumber evidence="2">2.7.1.67</ecNumber>
    </recommendedName>
</protein>
<dbReference type="GO" id="GO:0005737">
    <property type="term" value="C:cytoplasm"/>
    <property type="evidence" value="ECO:0007669"/>
    <property type="project" value="TreeGrafter"/>
</dbReference>
<evidence type="ECO:0000256" key="5">
    <source>
        <dbReference type="SAM" id="MobiDB-lite"/>
    </source>
</evidence>
<keyword evidence="3" id="KW-0808">Transferase</keyword>
<evidence type="ECO:0000259" key="7">
    <source>
        <dbReference type="PROSITE" id="PS51545"/>
    </source>
</evidence>
<evidence type="ECO:0000256" key="3">
    <source>
        <dbReference type="ARBA" id="ARBA00022679"/>
    </source>
</evidence>
<dbReference type="InterPro" id="IPR018936">
    <property type="entry name" value="PI3/4_kinase_CS"/>
</dbReference>
<feature type="domain" description="PI3K/PI4K catalytic" evidence="6">
    <location>
        <begin position="1847"/>
        <end position="2119"/>
    </location>
</feature>
<dbReference type="GO" id="GO:0004430">
    <property type="term" value="F:1-phosphatidylinositol 4-kinase activity"/>
    <property type="evidence" value="ECO:0007669"/>
    <property type="project" value="UniProtKB-EC"/>
</dbReference>
<dbReference type="Proteomes" id="UP000549394">
    <property type="component" value="Unassembled WGS sequence"/>
</dbReference>
<dbReference type="Pfam" id="PF00454">
    <property type="entry name" value="PI3_PI4_kinase"/>
    <property type="match status" value="1"/>
</dbReference>
<dbReference type="InterPro" id="IPR036940">
    <property type="entry name" value="PI3/4_kinase_cat_sf"/>
</dbReference>
<sequence length="2136" mass="243795">MSNQNVEETGRETFTIASKTYADDNRKTDMAERRRAFFAQNLQNFARSLASLEAVPLAKLDRLKAHCPVFNSQPSVIINRRSRDAIIALGIFLIESKLQHKEDILSYFLKILEILPNFEWDLTQFTEDYKLPPQECFSFIIITLLNDVIIKDNSLKTSIISYQIKLLRQLTDSLTSSENDAQCKRLILVLLGAIRAFGRLSLNENASLYSSLFTSHRGLTQLKQTPAQPKKIPTTPKKTFQVRSVIPRVMSQQMHLNIVGEGDSDTIRSGTFCSQSDLNNRLSNDDKRRSHFEIPVVKNINNIDPSTHYFNKVGSCFSDVEKEDPSLNIRICKAIDLSSSELDEILTIVEDLVNKKLLNKFDQLCKDEKLRSKKSMKRKNNPYKSLGEVITFTVSVMLRDLLHSRQDLPKEFHDKIRNFVFTLSGNGYLQLELHPSATNDKHTNNFSDLAVQGNRACTELMIWARQDEAEAQKLEGVLKRKLRNSLDPKLLSTHFPLHLAAISVIGKLAKKFPHMASSVVSELRDFLVIPAPILFKYVKYSQSSEYDKYARLGSLLVSSEGIVFDTLDTSLQKNSKMKMAAIFETLRDTAIQNICLALEAGYEIDNNSVDAFLLSLIGKLTESELTNNKVKIVTVNTIFTMARVAVVLKHIPKVVETVMSLLNQKFCNPPSVIDTLIVDQFAYMVIGGCDQVREHIIKVLNSICVESSITSESQKVSRYRHVSYAAIDAYAKIAVHLTGETELMDMLKALLEVFVQLGLESKRATEKAHFALKLTHSNFPTAKASSFAGSLGMLIPVIAVLIKRLPVPTVDNPNIRLHGLFRDFWLYCVTLGFTEKAQWPSEWVDSVYEVATKSPMLTLGETARSLNYTGVIKNETVGATELAELRQTLIREIQITNSNDQKYNQHFTQNIRSSIMSQDFNRCGHILSVLKLETIRAKYTNGTDILDRLFRYLEDHNLNKNKNYLCECMSAAMYKAFTIFLETQKSKEKCEQREQEMEKHFQFLLVKFNHITDRIKYFADYCITDLVYVFPYVLWSGRVIRTMLDILQILSMSLDMDPHEDTPEFKVPGTPYCLRVMDNMNGREKIVQDYANRVVDILKESMTWAPNTVRSYLIEYIREVKTESNTKNAQSYTNLSFITETVLEYAGYTRVSPWSASLGNMVISKRPNCVQKDSGKFMAQLNMRSLSAGEINGMLALDIKIDELIDRLTDNLNRNCKAKDLEEFKHYLYRVTALQVHLTVPARKLIHAICWAPVKYFGQEYMEIALDCWQWLLCAKPQFVAQFMQEMSMAWQNTVDKRMGLFEETEEGTSPISAGPDDICEPTAPRVTPHDTWTKFLVEQVEMAKYSSQDRIEVFVGMLHKCLSINITKRPLMNRHASAIGPRFRLLYIGLTLLQCEGVSKTTAKCVLRERIYSTAFDYFSSMPTYPTFKGTELKDVIENDLIKFWNILGSERKHLKSDTPDTLGESVNKNNDDISIHLDSNHSSIPTNRVPSGRTSSSKRSGGTLSTKSKVDPDAYAKVYQRKGHLILHLLGTEIDRLAVWSNPSKLTELQLDKEKLLKIEQYVSQSGHTKQKYWKDIACFAFNSISPDLAIYLPERFAGIESLTTELARLVRLNPGICSHIPEAVQYLATDHVIENDLTELSHMLTWSVGSPVMALSYFNKRQYPVHPITVQYATQVLREYSPDILLFYVPQLVQALRYDIELYYVSELLIWLASHSQLLAHQLIWNMKTNAYMDEASLIYDESIGPQLEFVTDEIKKQLSGDAKEFYEREFSFMDDITQVSEKIRPYPKGPLRKAKCLQALKEVELRKGCYLPSNTDALLTNIDYNSGTPMQSAAKAPYLARFVVRKCKVKDLEKIGMSRGDLTKELAAGLGPEKMQGAIFKVGDDVRQDMLCLQIMELFQKIFKKVGIELYVSPYKVVATSPGSGVIECVPNSITRMEIGNKTASSLKQYFIETFGDNTPEYLMARRNFTVSMAGYTVLSMILKIKDRHNGNIMIDFKKGYIVHIDFGFLIQSSPGGNINFEPDAKISDEMIELMGPASLNYFEELCVHGFLAVRQYREELVTLIHLMIDTKLPCFRMPATCVKELRQRFLPNYTDSKAITEFLTKLRNCNNNWRTLWYDRIQYLQNDIPYK</sequence>
<dbReference type="PANTHER" id="PTHR10048">
    <property type="entry name" value="PHOSPHATIDYLINOSITOL KINASE"/>
    <property type="match status" value="1"/>
</dbReference>
<organism evidence="8 9">
    <name type="scientific">Dimorphilus gyrociliatus</name>
    <dbReference type="NCBI Taxonomy" id="2664684"/>
    <lineage>
        <taxon>Eukaryota</taxon>
        <taxon>Metazoa</taxon>
        <taxon>Spiralia</taxon>
        <taxon>Lophotrochozoa</taxon>
        <taxon>Annelida</taxon>
        <taxon>Polychaeta</taxon>
        <taxon>Polychaeta incertae sedis</taxon>
        <taxon>Dinophilidae</taxon>
        <taxon>Dimorphilus</taxon>
    </lineage>
</organism>
<dbReference type="InterPro" id="IPR045495">
    <property type="entry name" value="PI4K_N"/>
</dbReference>
<dbReference type="InterPro" id="IPR001263">
    <property type="entry name" value="PI3K_accessory_dom"/>
</dbReference>
<dbReference type="Gene3D" id="3.30.1010.10">
    <property type="entry name" value="Phosphatidylinositol 3-kinase Catalytic Subunit, Chain A, domain 4"/>
    <property type="match status" value="1"/>
</dbReference>
<dbReference type="Gene3D" id="1.10.1070.11">
    <property type="entry name" value="Phosphatidylinositol 3-/4-kinase, catalytic domain"/>
    <property type="match status" value="1"/>
</dbReference>
<dbReference type="Gene3D" id="1.25.40.70">
    <property type="entry name" value="Phosphatidylinositol 3-kinase, accessory domain (PIK)"/>
    <property type="match status" value="1"/>
</dbReference>
<feature type="compositionally biased region" description="Polar residues" evidence="5">
    <location>
        <begin position="1482"/>
        <end position="1491"/>
    </location>
</feature>
<dbReference type="FunFam" id="1.25.40.70:FF:000011">
    <property type="entry name" value="Phosphatidylinositol 4-kinase alpha"/>
    <property type="match status" value="1"/>
</dbReference>
<dbReference type="FunFam" id="3.30.1010.10:FF:000009">
    <property type="entry name" value="Phosphatidylinositol 4-kinase, catalytic, alpha"/>
    <property type="match status" value="1"/>
</dbReference>
<dbReference type="InterPro" id="IPR011009">
    <property type="entry name" value="Kinase-like_dom_sf"/>
</dbReference>
<evidence type="ECO:0000313" key="9">
    <source>
        <dbReference type="Proteomes" id="UP000549394"/>
    </source>
</evidence>
<feature type="region of interest" description="Disordered" evidence="5">
    <location>
        <begin position="1476"/>
        <end position="1510"/>
    </location>
</feature>
<dbReference type="Pfam" id="PF19274">
    <property type="entry name" value="PI4K_N"/>
    <property type="match status" value="3"/>
</dbReference>
<feature type="domain" description="PIK helical" evidence="7">
    <location>
        <begin position="1578"/>
        <end position="1757"/>
    </location>
</feature>
<comment type="similarity">
    <text evidence="1">Belongs to the PI3/PI4-kinase family. Type III PI4K subfamily.</text>
</comment>
<name>A0A7I8VTK2_9ANNE</name>
<feature type="compositionally biased region" description="Low complexity" evidence="5">
    <location>
        <begin position="1493"/>
        <end position="1509"/>
    </location>
</feature>
<dbReference type="PROSITE" id="PS00915">
    <property type="entry name" value="PI3_4_KINASE_1"/>
    <property type="match status" value="1"/>
</dbReference>
<dbReference type="EMBL" id="CAJFCJ010000009">
    <property type="protein sequence ID" value="CAD5119037.1"/>
    <property type="molecule type" value="Genomic_DNA"/>
</dbReference>
<dbReference type="OrthoDB" id="10264149at2759"/>
<dbReference type="PROSITE" id="PS50290">
    <property type="entry name" value="PI3_4_KINASE_3"/>
    <property type="match status" value="1"/>
</dbReference>
<evidence type="ECO:0000256" key="4">
    <source>
        <dbReference type="ARBA" id="ARBA00022777"/>
    </source>
</evidence>
<proteinExistence type="inferred from homology"/>
<dbReference type="SMART" id="SM00145">
    <property type="entry name" value="PI3Ka"/>
    <property type="match status" value="1"/>
</dbReference>
<dbReference type="CDD" id="cd05167">
    <property type="entry name" value="PI4Kc_III_alpha"/>
    <property type="match status" value="1"/>
</dbReference>
<dbReference type="InterPro" id="IPR042236">
    <property type="entry name" value="PI3K_accessory_sf"/>
</dbReference>
<dbReference type="Pfam" id="PF00613">
    <property type="entry name" value="PI3Ka"/>
    <property type="match status" value="1"/>
</dbReference>
<dbReference type="PROSITE" id="PS51545">
    <property type="entry name" value="PIK_HELICAL"/>
    <property type="match status" value="1"/>
</dbReference>
<dbReference type="EC" id="2.7.1.67" evidence="2"/>
<evidence type="ECO:0000256" key="2">
    <source>
        <dbReference type="ARBA" id="ARBA00012169"/>
    </source>
</evidence>
<dbReference type="PANTHER" id="PTHR10048:SF15">
    <property type="entry name" value="PHOSPHATIDYLINOSITOL 4-KINASE ALPHA"/>
    <property type="match status" value="1"/>
</dbReference>
<dbReference type="InterPro" id="IPR016024">
    <property type="entry name" value="ARM-type_fold"/>
</dbReference>
<dbReference type="SMART" id="SM00146">
    <property type="entry name" value="PI3Kc"/>
    <property type="match status" value="1"/>
</dbReference>
<dbReference type="SUPFAM" id="SSF56112">
    <property type="entry name" value="Protein kinase-like (PK-like)"/>
    <property type="match status" value="1"/>
</dbReference>
<comment type="caution">
    <text evidence="8">The sequence shown here is derived from an EMBL/GenBank/DDBJ whole genome shotgun (WGS) entry which is preliminary data.</text>
</comment>
<gene>
    <name evidence="8" type="ORF">DGYR_LOCUS7331</name>
</gene>
<dbReference type="GO" id="GO:0046854">
    <property type="term" value="P:phosphatidylinositol phosphate biosynthetic process"/>
    <property type="evidence" value="ECO:0007669"/>
    <property type="project" value="InterPro"/>
</dbReference>
<dbReference type="InterPro" id="IPR000403">
    <property type="entry name" value="PI3/4_kinase_cat_dom"/>
</dbReference>
<dbReference type="InterPro" id="IPR015433">
    <property type="entry name" value="PI3/4_kinase"/>
</dbReference>
<evidence type="ECO:0000259" key="6">
    <source>
        <dbReference type="PROSITE" id="PS50290"/>
    </source>
</evidence>
<keyword evidence="4" id="KW-0418">Kinase</keyword>
<reference evidence="8 9" key="1">
    <citation type="submission" date="2020-08" db="EMBL/GenBank/DDBJ databases">
        <authorList>
            <person name="Hejnol A."/>
        </authorList>
    </citation>
    <scope>NUCLEOTIDE SEQUENCE [LARGE SCALE GENOMIC DNA]</scope>
</reference>
<dbReference type="GO" id="GO:0005886">
    <property type="term" value="C:plasma membrane"/>
    <property type="evidence" value="ECO:0007669"/>
    <property type="project" value="TreeGrafter"/>
</dbReference>
<evidence type="ECO:0000313" key="8">
    <source>
        <dbReference type="EMBL" id="CAD5119037.1"/>
    </source>
</evidence>
<accession>A0A7I8VTK2</accession>
<evidence type="ECO:0000256" key="1">
    <source>
        <dbReference type="ARBA" id="ARBA00006209"/>
    </source>
</evidence>
<keyword evidence="9" id="KW-1185">Reference proteome</keyword>